<dbReference type="InterPro" id="IPR002182">
    <property type="entry name" value="NB-ARC"/>
</dbReference>
<evidence type="ECO:0000259" key="2">
    <source>
        <dbReference type="Pfam" id="PF25000"/>
    </source>
</evidence>
<dbReference type="NCBIfam" id="NF040586">
    <property type="entry name" value="FxSxx_TPR"/>
    <property type="match status" value="1"/>
</dbReference>
<dbReference type="InterPro" id="IPR011990">
    <property type="entry name" value="TPR-like_helical_dom_sf"/>
</dbReference>
<protein>
    <recommendedName>
        <fullName evidence="5">Tetratricopeptide repeat protein</fullName>
    </recommendedName>
</protein>
<feature type="domain" description="NB-ARC" evidence="1">
    <location>
        <begin position="29"/>
        <end position="188"/>
    </location>
</feature>
<dbReference type="Pfam" id="PF13424">
    <property type="entry name" value="TPR_12"/>
    <property type="match status" value="2"/>
</dbReference>
<dbReference type="EMBL" id="BAAAGX010000006">
    <property type="protein sequence ID" value="GAA0229727.1"/>
    <property type="molecule type" value="Genomic_DNA"/>
</dbReference>
<keyword evidence="4" id="KW-1185">Reference proteome</keyword>
<organism evidence="3 4">
    <name type="scientific">Cryptosporangium japonicum</name>
    <dbReference type="NCBI Taxonomy" id="80872"/>
    <lineage>
        <taxon>Bacteria</taxon>
        <taxon>Bacillati</taxon>
        <taxon>Actinomycetota</taxon>
        <taxon>Actinomycetes</taxon>
        <taxon>Cryptosporangiales</taxon>
        <taxon>Cryptosporangiaceae</taxon>
        <taxon>Cryptosporangium</taxon>
    </lineage>
</organism>
<dbReference type="PANTHER" id="PTHR46082:SF6">
    <property type="entry name" value="AAA+ ATPASE DOMAIN-CONTAINING PROTEIN-RELATED"/>
    <property type="match status" value="1"/>
</dbReference>
<dbReference type="RefSeq" id="WP_344647885.1">
    <property type="nucleotide sequence ID" value="NZ_BAAAGX010000006.1"/>
</dbReference>
<evidence type="ECO:0000313" key="4">
    <source>
        <dbReference type="Proteomes" id="UP001500967"/>
    </source>
</evidence>
<dbReference type="Pfam" id="PF25000">
    <property type="entry name" value="DUF7779"/>
    <property type="match status" value="1"/>
</dbReference>
<dbReference type="InterPro" id="IPR053137">
    <property type="entry name" value="NLR-like"/>
</dbReference>
<dbReference type="SUPFAM" id="SSF52540">
    <property type="entry name" value="P-loop containing nucleoside triphosphate hydrolases"/>
    <property type="match status" value="1"/>
</dbReference>
<dbReference type="InterPro" id="IPR056681">
    <property type="entry name" value="DUF7779"/>
</dbReference>
<dbReference type="PANTHER" id="PTHR46082">
    <property type="entry name" value="ATP/GTP-BINDING PROTEIN-RELATED"/>
    <property type="match status" value="1"/>
</dbReference>
<evidence type="ECO:0000313" key="3">
    <source>
        <dbReference type="EMBL" id="GAA0229727.1"/>
    </source>
</evidence>
<dbReference type="Pfam" id="PF00931">
    <property type="entry name" value="NB-ARC"/>
    <property type="match status" value="1"/>
</dbReference>
<evidence type="ECO:0008006" key="5">
    <source>
        <dbReference type="Google" id="ProtNLM"/>
    </source>
</evidence>
<reference evidence="3 4" key="1">
    <citation type="journal article" date="2019" name="Int. J. Syst. Evol. Microbiol.">
        <title>The Global Catalogue of Microorganisms (GCM) 10K type strain sequencing project: providing services to taxonomists for standard genome sequencing and annotation.</title>
        <authorList>
            <consortium name="The Broad Institute Genomics Platform"/>
            <consortium name="The Broad Institute Genome Sequencing Center for Infectious Disease"/>
            <person name="Wu L."/>
            <person name="Ma J."/>
        </authorList>
    </citation>
    <scope>NUCLEOTIDE SEQUENCE [LARGE SCALE GENOMIC DNA]</scope>
    <source>
        <strain evidence="3 4">JCM 10425</strain>
    </source>
</reference>
<dbReference type="InterPro" id="IPR027417">
    <property type="entry name" value="P-loop_NTPase"/>
</dbReference>
<dbReference type="Gene3D" id="1.25.40.10">
    <property type="entry name" value="Tetratricopeptide repeat domain"/>
    <property type="match status" value="3"/>
</dbReference>
<dbReference type="Proteomes" id="UP001500967">
    <property type="component" value="Unassembled WGS sequence"/>
</dbReference>
<gene>
    <name evidence="3" type="ORF">GCM10009539_13880</name>
</gene>
<accession>A0ABN0TTE5</accession>
<evidence type="ECO:0000259" key="1">
    <source>
        <dbReference type="Pfam" id="PF00931"/>
    </source>
</evidence>
<sequence length="853" mass="94181">MTETSAPARDIPVVWGNVPQRNKNFTGREALLDQLRAQLTELRQAAVLPYAIHGLGGVGKTQLAAEYAYRNSNRYQVVWWISADQPSIARSGLAALAPRLGLQELAFGRTEEAVTAVLDALRRGEPYARWLLIFDNADQPEDLRELLPQGQADGHVLVTSRNHRWQSVADTVEVDVFARAESLEFLHRRVPGIADEDAERLAEELGDLPLALEQAGALMVETGLPVNDYLKTLQEEAGRVLAENPPTDYPVPVAAALSFSMGHVSRQNPFALELLQRCALLGPEPIPRDLLSRGARVLTGPFGENLQDPIIVSRAMRELGRYALARIDNNRRTVQVHRLIQRLVREGLTNEQTAQIRNEVHLLLAERDPDSPLQLSSWPRYQELYQHLTPSDAAGSADAKVRRLVRNVAQYLYATGEYQACNALIDQALDRWREDSGPEDPDVLILQAQKADVLWGLGRYEDAYELRRATLDIMRVALPEDNENTLFVTNAYGADLRARGEFQAALNLDEDLLNRHLRVFGEDDGLTFNVRNNLAVDSELTGRYRVARELHETNYEERLAFYGRDDHPSVVVSLAAISRALRHEGRYGEGLERAKLASDRYGRLVSERTLAADHPWVLLHARDVSIVERLAGKIEPALEKARAAYNQYRSSAFGEEHPDALAAGINLGNALRLASSLGLPSGDLTEAVELLNSTVTRYGDVWTENHPFVHAARINLAIAQFSLENYDAARDYLEAARAGLEATVGSGHHYTLICLTNLATALAELGRAEEAREVGELIAPQLQAALGSDHPHTLGAALNLGLDLSKTGAEAEGEALRSDALRRFAEVLGTDHYDVATAARGGRVSSVIEPPPV</sequence>
<dbReference type="Gene3D" id="3.40.50.300">
    <property type="entry name" value="P-loop containing nucleotide triphosphate hydrolases"/>
    <property type="match status" value="1"/>
</dbReference>
<feature type="domain" description="DUF7779" evidence="2">
    <location>
        <begin position="268"/>
        <end position="352"/>
    </location>
</feature>
<name>A0ABN0TTE5_9ACTN</name>
<proteinExistence type="predicted"/>
<comment type="caution">
    <text evidence="3">The sequence shown here is derived from an EMBL/GenBank/DDBJ whole genome shotgun (WGS) entry which is preliminary data.</text>
</comment>
<dbReference type="SUPFAM" id="SSF48452">
    <property type="entry name" value="TPR-like"/>
    <property type="match status" value="2"/>
</dbReference>